<dbReference type="Gene3D" id="3.40.30.10">
    <property type="entry name" value="Glutaredoxin"/>
    <property type="match status" value="1"/>
</dbReference>
<gene>
    <name evidence="1" type="ORF">GP473_02515</name>
</gene>
<organism evidence="1 2">
    <name type="scientific">Corynebacterium anserum</name>
    <dbReference type="NCBI Taxonomy" id="2684406"/>
    <lineage>
        <taxon>Bacteria</taxon>
        <taxon>Bacillati</taxon>
        <taxon>Actinomycetota</taxon>
        <taxon>Actinomycetes</taxon>
        <taxon>Mycobacteriales</taxon>
        <taxon>Corynebacteriaceae</taxon>
        <taxon>Corynebacterium</taxon>
    </lineage>
</organism>
<dbReference type="Proteomes" id="UP000515275">
    <property type="component" value="Chromosome"/>
</dbReference>
<dbReference type="SUPFAM" id="SSF52833">
    <property type="entry name" value="Thioredoxin-like"/>
    <property type="match status" value="1"/>
</dbReference>
<protein>
    <submittedName>
        <fullName evidence="1">Disulfide bond formation protein DsbA</fullName>
    </submittedName>
</protein>
<dbReference type="InterPro" id="IPR036249">
    <property type="entry name" value="Thioredoxin-like_sf"/>
</dbReference>
<evidence type="ECO:0000313" key="1">
    <source>
        <dbReference type="EMBL" id="QNH95698.1"/>
    </source>
</evidence>
<proteinExistence type="predicted"/>
<dbReference type="Pfam" id="PF22234">
    <property type="entry name" value="Rv2466c-like"/>
    <property type="match status" value="1"/>
</dbReference>
<dbReference type="AlphaFoldDB" id="A0A7G7YMH8"/>
<evidence type="ECO:0000313" key="2">
    <source>
        <dbReference type="Proteomes" id="UP000515275"/>
    </source>
</evidence>
<reference evidence="1 2" key="1">
    <citation type="submission" date="2019-12" db="EMBL/GenBank/DDBJ databases">
        <title>Corynebacterium sp. nov., isolated from feces of the Anser Albifrons in China.</title>
        <authorList>
            <person name="Liu Q."/>
        </authorList>
    </citation>
    <scope>NUCLEOTIDE SEQUENCE [LARGE SCALE GENOMIC DNA]</scope>
    <source>
        <strain evidence="1 2">23H37-10</strain>
    </source>
</reference>
<dbReference type="InterPro" id="IPR053977">
    <property type="entry name" value="Rv2466c-like"/>
</dbReference>
<name>A0A7G7YMH8_9CORY</name>
<dbReference type="RefSeq" id="WP_281381140.1">
    <property type="nucleotide sequence ID" value="NZ_CP046883.1"/>
</dbReference>
<dbReference type="EMBL" id="CP046883">
    <property type="protein sequence ID" value="QNH95698.1"/>
    <property type="molecule type" value="Genomic_DNA"/>
</dbReference>
<accession>A0A7G7YMH8</accession>
<keyword evidence="2" id="KW-1185">Reference proteome</keyword>
<sequence>MSDQQNATMYFDVTCPFAWVTSRWLLEVEKVRDVEIQWAPMSLAVLNEDREGLDPAYARQAANSKAPALVAAAIYTEYPEKTGDFYTAMGEKIHNIGGVDKQDPECYDQLIKNSLAEIGLPAEFFDAAHKADDAEGSYGEQLRASHAKALELVGDDVGTPVVRLGDRAFFGPVLTRIPRGEEAGKLFDASVTLGSYPHFFELKRSRTEDPRAEFA</sequence>
<dbReference type="KEGG" id="cans:GP473_02515"/>